<dbReference type="PANTHER" id="PTHR30537">
    <property type="entry name" value="HTH-TYPE TRANSCRIPTIONAL REGULATOR"/>
    <property type="match status" value="1"/>
</dbReference>
<comment type="caution">
    <text evidence="6">The sequence shown here is derived from an EMBL/GenBank/DDBJ whole genome shotgun (WGS) entry which is preliminary data.</text>
</comment>
<organism evidence="6 7">
    <name type="scientific">Pseudomonas nitroreducens</name>
    <dbReference type="NCBI Taxonomy" id="46680"/>
    <lineage>
        <taxon>Bacteria</taxon>
        <taxon>Pseudomonadati</taxon>
        <taxon>Pseudomonadota</taxon>
        <taxon>Gammaproteobacteria</taxon>
        <taxon>Pseudomonadales</taxon>
        <taxon>Pseudomonadaceae</taxon>
        <taxon>Pseudomonas</taxon>
    </lineage>
</organism>
<dbReference type="Gene3D" id="3.40.190.290">
    <property type="match status" value="1"/>
</dbReference>
<evidence type="ECO:0000313" key="7">
    <source>
        <dbReference type="Proteomes" id="UP000566995"/>
    </source>
</evidence>
<feature type="domain" description="HTH lysR-type" evidence="5">
    <location>
        <begin position="1"/>
        <end position="59"/>
    </location>
</feature>
<dbReference type="RefSeq" id="WP_184590268.1">
    <property type="nucleotide sequence ID" value="NZ_JACHLI010000010.1"/>
</dbReference>
<dbReference type="GO" id="GO:0043565">
    <property type="term" value="F:sequence-specific DNA binding"/>
    <property type="evidence" value="ECO:0007669"/>
    <property type="project" value="TreeGrafter"/>
</dbReference>
<dbReference type="FunFam" id="1.10.10.10:FF:000001">
    <property type="entry name" value="LysR family transcriptional regulator"/>
    <property type="match status" value="1"/>
</dbReference>
<gene>
    <name evidence="6" type="ORF">HNP46_003061</name>
</gene>
<dbReference type="PANTHER" id="PTHR30537:SF72">
    <property type="entry name" value="LYSR FAMILY TRANSCRIPTIONAL REGULATOR"/>
    <property type="match status" value="1"/>
</dbReference>
<sequence length="303" mass="33959">MDRLQAMQVYTRIVELKAFGKAADSLQLPRASVTQLIQQLEAHLGVQLLRRTTRQVSVTADGQAYYERCVRLLEDLEEAENCFSDSPANSSENPRGKLRVDLPSSLGRLVVIPALPQFCRRYPQIELELSLNDRQVDLVREGVDCVLRAGELPDSSLVGRRIAELEQLTCVSRDYAQEFGLPEHPEQLEGHLAVNYQSASSGRIFDLEFRFDGQLRTQRLPSRITVNNADAYIAACRAGFGLIQAPRYHLSEGLASGELVEVLRGWQPPPLPVSVLYPIRRQMSRRLRVFSDWLGGLFAAGIG</sequence>
<keyword evidence="3 6" id="KW-0238">DNA-binding</keyword>
<accession>A0A7W7KJY0</accession>
<keyword evidence="2" id="KW-0805">Transcription regulation</keyword>
<evidence type="ECO:0000256" key="2">
    <source>
        <dbReference type="ARBA" id="ARBA00023015"/>
    </source>
</evidence>
<evidence type="ECO:0000259" key="5">
    <source>
        <dbReference type="PROSITE" id="PS50931"/>
    </source>
</evidence>
<evidence type="ECO:0000256" key="4">
    <source>
        <dbReference type="ARBA" id="ARBA00023163"/>
    </source>
</evidence>
<keyword evidence="4" id="KW-0804">Transcription</keyword>
<protein>
    <submittedName>
        <fullName evidence="6">DNA-binding transcriptional LysR family regulator</fullName>
    </submittedName>
</protein>
<dbReference type="SUPFAM" id="SSF46785">
    <property type="entry name" value="Winged helix' DNA-binding domain"/>
    <property type="match status" value="1"/>
</dbReference>
<dbReference type="SUPFAM" id="SSF53850">
    <property type="entry name" value="Periplasmic binding protein-like II"/>
    <property type="match status" value="1"/>
</dbReference>
<dbReference type="GO" id="GO:0003700">
    <property type="term" value="F:DNA-binding transcription factor activity"/>
    <property type="evidence" value="ECO:0007669"/>
    <property type="project" value="InterPro"/>
</dbReference>
<name>A0A7W7KJY0_PSENT</name>
<dbReference type="InterPro" id="IPR005119">
    <property type="entry name" value="LysR_subst-bd"/>
</dbReference>
<dbReference type="CDD" id="cd08472">
    <property type="entry name" value="PBP2_CrgA_like_3"/>
    <property type="match status" value="1"/>
</dbReference>
<evidence type="ECO:0000313" key="6">
    <source>
        <dbReference type="EMBL" id="MBB4864197.1"/>
    </source>
</evidence>
<dbReference type="InterPro" id="IPR000847">
    <property type="entry name" value="LysR_HTH_N"/>
</dbReference>
<evidence type="ECO:0000256" key="3">
    <source>
        <dbReference type="ARBA" id="ARBA00023125"/>
    </source>
</evidence>
<dbReference type="InterPro" id="IPR058163">
    <property type="entry name" value="LysR-type_TF_proteobact-type"/>
</dbReference>
<dbReference type="Proteomes" id="UP000566995">
    <property type="component" value="Unassembled WGS sequence"/>
</dbReference>
<reference evidence="6 7" key="1">
    <citation type="submission" date="2020-08" db="EMBL/GenBank/DDBJ databases">
        <title>Functional genomics of gut bacteria from endangered species of beetles.</title>
        <authorList>
            <person name="Carlos-Shanley C."/>
        </authorList>
    </citation>
    <scope>NUCLEOTIDE SEQUENCE [LARGE SCALE GENOMIC DNA]</scope>
    <source>
        <strain evidence="6 7">S00179</strain>
    </source>
</reference>
<dbReference type="Gene3D" id="1.10.10.10">
    <property type="entry name" value="Winged helix-like DNA-binding domain superfamily/Winged helix DNA-binding domain"/>
    <property type="match status" value="1"/>
</dbReference>
<dbReference type="Pfam" id="PF00126">
    <property type="entry name" value="HTH_1"/>
    <property type="match status" value="1"/>
</dbReference>
<dbReference type="PROSITE" id="PS50931">
    <property type="entry name" value="HTH_LYSR"/>
    <property type="match status" value="1"/>
</dbReference>
<proteinExistence type="inferred from homology"/>
<dbReference type="InterPro" id="IPR036390">
    <property type="entry name" value="WH_DNA-bd_sf"/>
</dbReference>
<dbReference type="AlphaFoldDB" id="A0A7W7KJY0"/>
<dbReference type="EMBL" id="JACHLI010000010">
    <property type="protein sequence ID" value="MBB4864197.1"/>
    <property type="molecule type" value="Genomic_DNA"/>
</dbReference>
<dbReference type="InterPro" id="IPR036388">
    <property type="entry name" value="WH-like_DNA-bd_sf"/>
</dbReference>
<dbReference type="GO" id="GO:0006351">
    <property type="term" value="P:DNA-templated transcription"/>
    <property type="evidence" value="ECO:0007669"/>
    <property type="project" value="TreeGrafter"/>
</dbReference>
<evidence type="ECO:0000256" key="1">
    <source>
        <dbReference type="ARBA" id="ARBA00009437"/>
    </source>
</evidence>
<comment type="similarity">
    <text evidence="1">Belongs to the LysR transcriptional regulatory family.</text>
</comment>
<dbReference type="FunFam" id="3.40.190.290:FF:000001">
    <property type="entry name" value="Transcriptional regulator, LysR family"/>
    <property type="match status" value="1"/>
</dbReference>
<dbReference type="Pfam" id="PF03466">
    <property type="entry name" value="LysR_substrate"/>
    <property type="match status" value="1"/>
</dbReference>